<accession>A0A5B7DX75</accession>
<evidence type="ECO:0000313" key="2">
    <source>
        <dbReference type="EMBL" id="MPC25394.1"/>
    </source>
</evidence>
<proteinExistence type="predicted"/>
<feature type="compositionally biased region" description="Low complexity" evidence="1">
    <location>
        <begin position="34"/>
        <end position="43"/>
    </location>
</feature>
<evidence type="ECO:0000256" key="1">
    <source>
        <dbReference type="SAM" id="MobiDB-lite"/>
    </source>
</evidence>
<name>A0A5B7DX75_PORTR</name>
<reference evidence="2 3" key="1">
    <citation type="submission" date="2019-05" db="EMBL/GenBank/DDBJ databases">
        <title>Another draft genome of Portunus trituberculatus and its Hox gene families provides insights of decapod evolution.</title>
        <authorList>
            <person name="Jeong J.-H."/>
            <person name="Song I."/>
            <person name="Kim S."/>
            <person name="Choi T."/>
            <person name="Kim D."/>
            <person name="Ryu S."/>
            <person name="Kim W."/>
        </authorList>
    </citation>
    <scope>NUCLEOTIDE SEQUENCE [LARGE SCALE GENOMIC DNA]</scope>
    <source>
        <tissue evidence="2">Muscle</tissue>
    </source>
</reference>
<dbReference type="EMBL" id="VSRR010001455">
    <property type="protein sequence ID" value="MPC25394.1"/>
    <property type="molecule type" value="Genomic_DNA"/>
</dbReference>
<feature type="region of interest" description="Disordered" evidence="1">
    <location>
        <begin position="30"/>
        <end position="55"/>
    </location>
</feature>
<comment type="caution">
    <text evidence="2">The sequence shown here is derived from an EMBL/GenBank/DDBJ whole genome shotgun (WGS) entry which is preliminary data.</text>
</comment>
<dbReference type="AlphaFoldDB" id="A0A5B7DX75"/>
<sequence>MALVMSRRDHFSATYLLEGRVRYNLWGLRDRSVGDSSNSSSSSRKIRASLQRGGSGSDIVLRVTSRVAFRKSDPGQVGCWKRRCQSPHLTAPFAPPPRSTAGRKNKLVPDDVFFGRIVV</sequence>
<keyword evidence="3" id="KW-1185">Reference proteome</keyword>
<dbReference type="Proteomes" id="UP000324222">
    <property type="component" value="Unassembled WGS sequence"/>
</dbReference>
<organism evidence="2 3">
    <name type="scientific">Portunus trituberculatus</name>
    <name type="common">Swimming crab</name>
    <name type="synonym">Neptunus trituberculatus</name>
    <dbReference type="NCBI Taxonomy" id="210409"/>
    <lineage>
        <taxon>Eukaryota</taxon>
        <taxon>Metazoa</taxon>
        <taxon>Ecdysozoa</taxon>
        <taxon>Arthropoda</taxon>
        <taxon>Crustacea</taxon>
        <taxon>Multicrustacea</taxon>
        <taxon>Malacostraca</taxon>
        <taxon>Eumalacostraca</taxon>
        <taxon>Eucarida</taxon>
        <taxon>Decapoda</taxon>
        <taxon>Pleocyemata</taxon>
        <taxon>Brachyura</taxon>
        <taxon>Eubrachyura</taxon>
        <taxon>Portunoidea</taxon>
        <taxon>Portunidae</taxon>
        <taxon>Portuninae</taxon>
        <taxon>Portunus</taxon>
    </lineage>
</organism>
<evidence type="ECO:0000313" key="3">
    <source>
        <dbReference type="Proteomes" id="UP000324222"/>
    </source>
</evidence>
<gene>
    <name evidence="2" type="ORF">E2C01_018504</name>
</gene>
<protein>
    <submittedName>
        <fullName evidence="2">Uncharacterized protein</fullName>
    </submittedName>
</protein>